<feature type="chain" id="PRO_5017758597" description="PEBP-like protein" evidence="2">
    <location>
        <begin position="18"/>
        <end position="342"/>
    </location>
</feature>
<protein>
    <recommendedName>
        <fullName evidence="5">PEBP-like protein</fullName>
    </recommendedName>
</protein>
<dbReference type="Pfam" id="PF01161">
    <property type="entry name" value="PBP"/>
    <property type="match status" value="1"/>
</dbReference>
<feature type="region of interest" description="Disordered" evidence="1">
    <location>
        <begin position="267"/>
        <end position="289"/>
    </location>
</feature>
<dbReference type="GO" id="GO:0005543">
    <property type="term" value="F:phospholipid binding"/>
    <property type="evidence" value="ECO:0007669"/>
    <property type="project" value="TreeGrafter"/>
</dbReference>
<accession>A0A3D8SS36</accession>
<dbReference type="GO" id="GO:0030414">
    <property type="term" value="F:peptidase inhibitor activity"/>
    <property type="evidence" value="ECO:0007669"/>
    <property type="project" value="TreeGrafter"/>
</dbReference>
<dbReference type="CDD" id="cd00866">
    <property type="entry name" value="PEBP_euk"/>
    <property type="match status" value="1"/>
</dbReference>
<dbReference type="Gene3D" id="3.90.280.10">
    <property type="entry name" value="PEBP-like"/>
    <property type="match status" value="1"/>
</dbReference>
<dbReference type="PANTHER" id="PTHR11362">
    <property type="entry name" value="PHOSPHATIDYLETHANOLAMINE-BINDING PROTEIN"/>
    <property type="match status" value="1"/>
</dbReference>
<evidence type="ECO:0000256" key="1">
    <source>
        <dbReference type="SAM" id="MobiDB-lite"/>
    </source>
</evidence>
<comment type="caution">
    <text evidence="3">The sequence shown here is derived from an EMBL/GenBank/DDBJ whole genome shotgun (WGS) entry which is preliminary data.</text>
</comment>
<dbReference type="InterPro" id="IPR035810">
    <property type="entry name" value="PEBP_euk"/>
</dbReference>
<evidence type="ECO:0000313" key="4">
    <source>
        <dbReference type="Proteomes" id="UP000256645"/>
    </source>
</evidence>
<feature type="compositionally biased region" description="Low complexity" evidence="1">
    <location>
        <begin position="212"/>
        <end position="234"/>
    </location>
</feature>
<dbReference type="GO" id="GO:0030162">
    <property type="term" value="P:regulation of proteolysis"/>
    <property type="evidence" value="ECO:0007669"/>
    <property type="project" value="TreeGrafter"/>
</dbReference>
<keyword evidence="4" id="KW-1185">Reference proteome</keyword>
<keyword evidence="2" id="KW-0732">Signal</keyword>
<proteinExistence type="predicted"/>
<reference evidence="3 4" key="1">
    <citation type="journal article" date="2018" name="IMA Fungus">
        <title>IMA Genome-F 9: Draft genome sequence of Annulohypoxylon stygium, Aspergillus mulundensis, Berkeleyomyces basicola (syn. Thielaviopsis basicola), Ceratocystis smalleyi, two Cercospora beticola strains, Coleophoma cylindrospora, Fusarium fracticaudum, Phialophora cf. hyalina, and Morchella septimelata.</title>
        <authorList>
            <person name="Wingfield B.D."/>
            <person name="Bills G.F."/>
            <person name="Dong Y."/>
            <person name="Huang W."/>
            <person name="Nel W.J."/>
            <person name="Swalarsk-Parry B.S."/>
            <person name="Vaghefi N."/>
            <person name="Wilken P.M."/>
            <person name="An Z."/>
            <person name="de Beer Z.W."/>
            <person name="De Vos L."/>
            <person name="Chen L."/>
            <person name="Duong T.A."/>
            <person name="Gao Y."/>
            <person name="Hammerbacher A."/>
            <person name="Kikkert J.R."/>
            <person name="Li Y."/>
            <person name="Li H."/>
            <person name="Li K."/>
            <person name="Li Q."/>
            <person name="Liu X."/>
            <person name="Ma X."/>
            <person name="Naidoo K."/>
            <person name="Pethybridge S.J."/>
            <person name="Sun J."/>
            <person name="Steenkamp E.T."/>
            <person name="van der Nest M.A."/>
            <person name="van Wyk S."/>
            <person name="Wingfield M.J."/>
            <person name="Xiong C."/>
            <person name="Yue Q."/>
            <person name="Zhang X."/>
        </authorList>
    </citation>
    <scope>NUCLEOTIDE SEQUENCE [LARGE SCALE GENOMIC DNA]</scope>
    <source>
        <strain evidence="3 4">BP6252</strain>
    </source>
</reference>
<evidence type="ECO:0000256" key="2">
    <source>
        <dbReference type="SAM" id="SignalP"/>
    </source>
</evidence>
<dbReference type="EMBL" id="PDLM01000001">
    <property type="protein sequence ID" value="RDW89112.1"/>
    <property type="molecule type" value="Genomic_DNA"/>
</dbReference>
<feature type="signal peptide" evidence="2">
    <location>
        <begin position="1"/>
        <end position="17"/>
    </location>
</feature>
<dbReference type="InterPro" id="IPR036610">
    <property type="entry name" value="PEBP-like_sf"/>
</dbReference>
<dbReference type="GO" id="GO:0046578">
    <property type="term" value="P:regulation of Ras protein signal transduction"/>
    <property type="evidence" value="ECO:0007669"/>
    <property type="project" value="TreeGrafter"/>
</dbReference>
<gene>
    <name evidence="3" type="ORF">BP6252_01144</name>
</gene>
<name>A0A3D8SS36_9HELO</name>
<dbReference type="AlphaFoldDB" id="A0A3D8SS36"/>
<sequence length="342" mass="34071">MFSTSLITVCLAGAATAFTPPGFQPSSTNDLAVAFNNMAAMNGVNLPQAATVNPPTIGTSMKLAGTYTLLMVDADIPPAQAGGPTTELLHWMQTDMVSASEQTTIGGMKVYEMTVPTNVSALASYIAPNPPNKAPTSHRYIQMLLNTTDLSASMNLTTLMKEAASRGNFNAEQLVKANGLTVLMGNSFNVTNAAALSRRAIFAMNNSTGEEGAASASGVAGATGATGTTKAGAEPTSASKAAPGGTGQTGTLTLDALLSTAAPGAAGNATARATAPTTEAPAPTKATGPINSATLTFDVLISTGGNQKPTAGARSSNGAGGSPDAAPWLAITGAVVAAIFVM</sequence>
<dbReference type="Proteomes" id="UP000256645">
    <property type="component" value="Unassembled WGS sequence"/>
</dbReference>
<organism evidence="3 4">
    <name type="scientific">Coleophoma cylindrospora</name>
    <dbReference type="NCBI Taxonomy" id="1849047"/>
    <lineage>
        <taxon>Eukaryota</taxon>
        <taxon>Fungi</taxon>
        <taxon>Dikarya</taxon>
        <taxon>Ascomycota</taxon>
        <taxon>Pezizomycotina</taxon>
        <taxon>Leotiomycetes</taxon>
        <taxon>Helotiales</taxon>
        <taxon>Dermateaceae</taxon>
        <taxon>Coleophoma</taxon>
    </lineage>
</organism>
<feature type="region of interest" description="Disordered" evidence="1">
    <location>
        <begin position="212"/>
        <end position="248"/>
    </location>
</feature>
<feature type="region of interest" description="Disordered" evidence="1">
    <location>
        <begin position="303"/>
        <end position="323"/>
    </location>
</feature>
<dbReference type="PANTHER" id="PTHR11362:SF141">
    <property type="entry name" value="PHOSPHATIDYLETHANOLAMINE-BINDING PROTEIN"/>
    <property type="match status" value="1"/>
</dbReference>
<dbReference type="SUPFAM" id="SSF49777">
    <property type="entry name" value="PEBP-like"/>
    <property type="match status" value="1"/>
</dbReference>
<evidence type="ECO:0000313" key="3">
    <source>
        <dbReference type="EMBL" id="RDW89112.1"/>
    </source>
</evidence>
<dbReference type="InterPro" id="IPR008914">
    <property type="entry name" value="PEBP"/>
</dbReference>
<evidence type="ECO:0008006" key="5">
    <source>
        <dbReference type="Google" id="ProtNLM"/>
    </source>
</evidence>
<dbReference type="OrthoDB" id="2506647at2759"/>
<dbReference type="STRING" id="1849047.A0A3D8SS36"/>